<keyword evidence="3" id="KW-0328">Glycosyltransferase</keyword>
<dbReference type="GO" id="GO:0009103">
    <property type="term" value="P:lipopolysaccharide biosynthetic process"/>
    <property type="evidence" value="ECO:0007669"/>
    <property type="project" value="UniProtKB-ARBA"/>
</dbReference>
<feature type="transmembrane region" description="Helical" evidence="8">
    <location>
        <begin position="220"/>
        <end position="241"/>
    </location>
</feature>
<sequence>MAAATPLAPDEAYYWVWSRALAAGYLDHPPMVALWIRAGTWIAGDTALGVRLLGPLSAALGSLLLVRAGEDLLPGRRAGITAAALMNATLLFGVGAVTMTPDTPLLFFWTAALWALARLVATGRGGWWLVAGVAAGLALASKYTAVLLVPAVLVWLLAAPAMRPWLRRPHPWAAGVLVFLLFLPVLAWNAAHGWASFAKQGGRAGDWNPSRAAQFLGELLAGQVGLATPVIALLCGAGIVLAARRALSRDPAWTLLAALTLLPTAVFAQHALGDRVQANWPSVLYPAAAIAAAGLSGRWVRLVGPGIALGLALTLLVWVQGALAPLALPMRLDPTLLRLGGWDSLAAEVAAIGRREGAAYVASDNYGHAALLARLLPPDVPVYGVEPRWDLFNLPDARPLIAGRVGLLLRSARRDDAPDPSDWAEIARLGVVERARGGMAAEGFRVYRVLGRDGEEPIAVMPRPGR</sequence>
<feature type="transmembrane region" description="Helical" evidence="8">
    <location>
        <begin position="48"/>
        <end position="66"/>
    </location>
</feature>
<keyword evidence="6 8" id="KW-1133">Transmembrane helix</keyword>
<organism evidence="10 11">
    <name type="scientific">Limobrevibacterium gyesilva</name>
    <dbReference type="NCBI Taxonomy" id="2991712"/>
    <lineage>
        <taxon>Bacteria</taxon>
        <taxon>Pseudomonadati</taxon>
        <taxon>Pseudomonadota</taxon>
        <taxon>Alphaproteobacteria</taxon>
        <taxon>Acetobacterales</taxon>
        <taxon>Acetobacteraceae</taxon>
        <taxon>Limobrevibacterium</taxon>
    </lineage>
</organism>
<dbReference type="InterPro" id="IPR050297">
    <property type="entry name" value="LipidA_mod_glycosyltrf_83"/>
</dbReference>
<proteinExistence type="predicted"/>
<keyword evidence="11" id="KW-1185">Reference proteome</keyword>
<evidence type="ECO:0000256" key="6">
    <source>
        <dbReference type="ARBA" id="ARBA00022989"/>
    </source>
</evidence>
<evidence type="ECO:0000256" key="4">
    <source>
        <dbReference type="ARBA" id="ARBA00022679"/>
    </source>
</evidence>
<evidence type="ECO:0000256" key="5">
    <source>
        <dbReference type="ARBA" id="ARBA00022692"/>
    </source>
</evidence>
<dbReference type="InterPro" id="IPR038731">
    <property type="entry name" value="RgtA/B/C-like"/>
</dbReference>
<comment type="subcellular location">
    <subcellularLocation>
        <location evidence="1">Cell membrane</location>
        <topology evidence="1">Multi-pass membrane protein</topology>
    </subcellularLocation>
</comment>
<dbReference type="Proteomes" id="UP001165679">
    <property type="component" value="Unassembled WGS sequence"/>
</dbReference>
<protein>
    <submittedName>
        <fullName evidence="10">Glycosyltransferase family 39 protein</fullName>
    </submittedName>
</protein>
<keyword evidence="5 8" id="KW-0812">Transmembrane</keyword>
<feature type="transmembrane region" description="Helical" evidence="8">
    <location>
        <begin position="283"/>
        <end position="300"/>
    </location>
</feature>
<evidence type="ECO:0000256" key="3">
    <source>
        <dbReference type="ARBA" id="ARBA00022676"/>
    </source>
</evidence>
<name>A0AA41YRP5_9PROT</name>
<feature type="transmembrane region" description="Helical" evidence="8">
    <location>
        <begin position="253"/>
        <end position="271"/>
    </location>
</feature>
<dbReference type="AlphaFoldDB" id="A0AA41YRP5"/>
<feature type="transmembrane region" description="Helical" evidence="8">
    <location>
        <begin position="105"/>
        <end position="121"/>
    </location>
</feature>
<feature type="transmembrane region" description="Helical" evidence="8">
    <location>
        <begin position="127"/>
        <end position="159"/>
    </location>
</feature>
<accession>A0AA41YRP5</accession>
<gene>
    <name evidence="10" type="ORF">OL599_21185</name>
</gene>
<dbReference type="EMBL" id="JAPDNT010000029">
    <property type="protein sequence ID" value="MCW3477088.1"/>
    <property type="molecule type" value="Genomic_DNA"/>
</dbReference>
<evidence type="ECO:0000313" key="11">
    <source>
        <dbReference type="Proteomes" id="UP001165679"/>
    </source>
</evidence>
<keyword evidence="7 8" id="KW-0472">Membrane</keyword>
<reference evidence="10" key="1">
    <citation type="submission" date="2022-09" db="EMBL/GenBank/DDBJ databases">
        <title>Rhodovastum sp. nov. RN2-1 isolated from soil in Seongnam, South Korea.</title>
        <authorList>
            <person name="Le N.T."/>
        </authorList>
    </citation>
    <scope>NUCLEOTIDE SEQUENCE</scope>
    <source>
        <strain evidence="10">RN2-1</strain>
    </source>
</reference>
<keyword evidence="2" id="KW-1003">Cell membrane</keyword>
<evidence type="ECO:0000313" key="10">
    <source>
        <dbReference type="EMBL" id="MCW3477088.1"/>
    </source>
</evidence>
<feature type="transmembrane region" description="Helical" evidence="8">
    <location>
        <begin position="307"/>
        <end position="328"/>
    </location>
</feature>
<comment type="caution">
    <text evidence="10">The sequence shown here is derived from an EMBL/GenBank/DDBJ whole genome shotgun (WGS) entry which is preliminary data.</text>
</comment>
<reference evidence="10" key="2">
    <citation type="submission" date="2022-10" db="EMBL/GenBank/DDBJ databases">
        <authorList>
            <person name="Trinh H.N."/>
        </authorList>
    </citation>
    <scope>NUCLEOTIDE SEQUENCE</scope>
    <source>
        <strain evidence="10">RN2-1</strain>
    </source>
</reference>
<feature type="transmembrane region" description="Helical" evidence="8">
    <location>
        <begin position="78"/>
        <end position="98"/>
    </location>
</feature>
<dbReference type="PANTHER" id="PTHR33908">
    <property type="entry name" value="MANNOSYLTRANSFERASE YKCB-RELATED"/>
    <property type="match status" value="1"/>
</dbReference>
<dbReference type="PANTHER" id="PTHR33908:SF11">
    <property type="entry name" value="MEMBRANE PROTEIN"/>
    <property type="match status" value="1"/>
</dbReference>
<dbReference type="RefSeq" id="WP_264716005.1">
    <property type="nucleotide sequence ID" value="NZ_JAPDNT010000029.1"/>
</dbReference>
<evidence type="ECO:0000256" key="2">
    <source>
        <dbReference type="ARBA" id="ARBA00022475"/>
    </source>
</evidence>
<dbReference type="GO" id="GO:0005886">
    <property type="term" value="C:plasma membrane"/>
    <property type="evidence" value="ECO:0007669"/>
    <property type="project" value="UniProtKB-SubCell"/>
</dbReference>
<dbReference type="GO" id="GO:0016763">
    <property type="term" value="F:pentosyltransferase activity"/>
    <property type="evidence" value="ECO:0007669"/>
    <property type="project" value="TreeGrafter"/>
</dbReference>
<evidence type="ECO:0000259" key="9">
    <source>
        <dbReference type="Pfam" id="PF13231"/>
    </source>
</evidence>
<evidence type="ECO:0000256" key="7">
    <source>
        <dbReference type="ARBA" id="ARBA00023136"/>
    </source>
</evidence>
<feature type="domain" description="Glycosyltransferase RgtA/B/C/D-like" evidence="9">
    <location>
        <begin position="27"/>
        <end position="188"/>
    </location>
</feature>
<evidence type="ECO:0000256" key="1">
    <source>
        <dbReference type="ARBA" id="ARBA00004651"/>
    </source>
</evidence>
<evidence type="ECO:0000256" key="8">
    <source>
        <dbReference type="SAM" id="Phobius"/>
    </source>
</evidence>
<dbReference type="Pfam" id="PF13231">
    <property type="entry name" value="PMT_2"/>
    <property type="match status" value="1"/>
</dbReference>
<feature type="transmembrane region" description="Helical" evidence="8">
    <location>
        <begin position="171"/>
        <end position="191"/>
    </location>
</feature>
<keyword evidence="4" id="KW-0808">Transferase</keyword>